<dbReference type="InterPro" id="IPR025965">
    <property type="entry name" value="FlgD/Vpr_Ig-like"/>
</dbReference>
<evidence type="ECO:0000313" key="5">
    <source>
        <dbReference type="Proteomes" id="UP001589810"/>
    </source>
</evidence>
<comment type="caution">
    <text evidence="4">The sequence shown here is derived from an EMBL/GenBank/DDBJ whole genome shotgun (WGS) entry which is preliminary data.</text>
</comment>
<dbReference type="SUPFAM" id="SSF75011">
    <property type="entry name" value="3-carboxy-cis,cis-mucoante lactonizing enzyme"/>
    <property type="match status" value="1"/>
</dbReference>
<sequence length="1282" mass="135869">MRARIALLTTTMAVAAMVARVTASAATVLGTVPVQAGQRLSVSIYDEAGNVVRQLADLSERTGQRPVSWDGKDDNGDDMPPGRYSWRAAVSTVTGAYDNQVGDPGKQVGNKPFAATETPSLTAGVAYDPAGNLFTESQSEEFDPLRKYPPGTVADGQRSWYMPGGTGHRGYAVAADNDHIYVAARLDGANANQLVIYRTDAHTGANAPFSAGTPYIVVNGQWTYGRPVVSCMAVDQRYLLVSDNNTNNLLAYDKTTGAPAPVLNGQSSLHLSAAPHAIATDGAGTYWIAVGTTVQQYTLDSAGHFTAGQTISGLNQPYGVAWDHTHSLLYVSDAGTGKIRVFDVSAAPRDTKPAQFDHLGLMNGPGPVDDDHFGWQLDTLSAMRHGASIAVSPDGTTLVVTDIWNQRTLFFDTTTGKARPERFGGVFNPAPDVDNGVLNSKGLQFAVRYDLPGHPWQLAANWTPDDNADAAYIANGSVIRTIDGRQYLYEIDMGGSQTPEFPHGGVIVYRLGDNGGRGATRVAQLRVIATGTPLSGAPDGDFLRLTTDRDGIKAGDPETHTNTSGFVMGNPSLWVDGNGDLWFAEAGQYHTGQPATVGIGTLKMHHTGTALYDLADFAVPQAGQHEFDPSTGAGSPLGQQVRHNAGSDLVYSEADTGSFNQFGGYMGNTVSVVSLSTGKRFLIPGRSPLDGTPVATRDTIDAIALDSTGGYLYTTNFTHRGQEVDMRTWDGLPVGHAAATPPRENTGEIDMGLSMAAFTNTDGRHYVYAEDDGDETNQRFVFSNGTVRRYGSDPGTGSTAGDFTWNGVSTTQDLVAWWKLDAQRQHFRYIADSTPGDHWGIRVGLNPKTPAELPSGPRNGALSFDGTQYIVFTKNTNGATADNLFTSQTGDSVSLWFRTSTAGVILGTQNDGMVNTDPARPASHPPTAAAPLLYVDNTDKGWLHSGGNSTVCPEMVAPVNVRDGNWHHVAMTRTLGDDSFLYLDGKLWGNNACAPLGQSFAVLGTGFTTDHSNHDFVWPGTTGGYMPFIGALDDVRVYHRALAAPDVQTLAAPKPPSPAFADWKFDEAAGSTTFRDSAAEHDLTTAHSARPADGTGLHFTGDANGTAPVIAKRSVTVVAPETVAVRVRVPVGGAGGPVLGEQYGAYPESVPYPYIANSPASVAAISVVGGKVRSYVMDNPLNSDCSIADGQWHTIVVTSTADAAGTTFHNDLYVSGCATVAHHDTNQGVLTGIHTDMQFGAARVDPTVGDALSTWQYFAGDIGEAQVYQRVLSASELAALLT</sequence>
<evidence type="ECO:0000256" key="1">
    <source>
        <dbReference type="SAM" id="MobiDB-lite"/>
    </source>
</evidence>
<dbReference type="Pfam" id="PF13385">
    <property type="entry name" value="Laminin_G_3"/>
    <property type="match status" value="1"/>
</dbReference>
<evidence type="ECO:0000313" key="4">
    <source>
        <dbReference type="EMBL" id="MFC0543484.1"/>
    </source>
</evidence>
<feature type="chain" id="PRO_5045415959" evidence="2">
    <location>
        <begin position="26"/>
        <end position="1282"/>
    </location>
</feature>
<dbReference type="EMBL" id="JBHLUD010000005">
    <property type="protein sequence ID" value="MFC0543484.1"/>
    <property type="molecule type" value="Genomic_DNA"/>
</dbReference>
<gene>
    <name evidence="4" type="ORF">ACFFH7_18430</name>
</gene>
<dbReference type="SUPFAM" id="SSF49899">
    <property type="entry name" value="Concanavalin A-like lectins/glucanases"/>
    <property type="match status" value="2"/>
</dbReference>
<dbReference type="SUPFAM" id="SSF50974">
    <property type="entry name" value="Nitrous oxide reductase, N-terminal domain"/>
    <property type="match status" value="1"/>
</dbReference>
<dbReference type="InterPro" id="IPR013320">
    <property type="entry name" value="ConA-like_dom_sf"/>
</dbReference>
<dbReference type="Gene3D" id="2.130.10.10">
    <property type="entry name" value="YVTN repeat-like/Quinoprotein amine dehydrogenase"/>
    <property type="match status" value="1"/>
</dbReference>
<name>A0ABV6MT71_9PSEU</name>
<feature type="region of interest" description="Disordered" evidence="1">
    <location>
        <begin position="60"/>
        <end position="82"/>
    </location>
</feature>
<reference evidence="4 5" key="1">
    <citation type="submission" date="2024-09" db="EMBL/GenBank/DDBJ databases">
        <authorList>
            <person name="Sun Q."/>
            <person name="Mori K."/>
        </authorList>
    </citation>
    <scope>NUCLEOTIDE SEQUENCE [LARGE SCALE GENOMIC DNA]</scope>
    <source>
        <strain evidence="4 5">TBRC 1432</strain>
    </source>
</reference>
<accession>A0ABV6MT71</accession>
<dbReference type="RefSeq" id="WP_273940629.1">
    <property type="nucleotide sequence ID" value="NZ_CP097263.1"/>
</dbReference>
<feature type="domain" description="FlgD/Vpr Ig-like" evidence="3">
    <location>
        <begin position="37"/>
        <end position="90"/>
    </location>
</feature>
<dbReference type="InterPro" id="IPR011045">
    <property type="entry name" value="N2O_reductase_N"/>
</dbReference>
<keyword evidence="2" id="KW-0732">Signal</keyword>
<protein>
    <submittedName>
        <fullName evidence="4">LamG-like jellyroll fold domain-containing protein</fullName>
    </submittedName>
</protein>
<keyword evidence="5" id="KW-1185">Reference proteome</keyword>
<dbReference type="InterPro" id="IPR015943">
    <property type="entry name" value="WD40/YVTN_repeat-like_dom_sf"/>
</dbReference>
<dbReference type="Gene3D" id="2.60.120.200">
    <property type="match status" value="2"/>
</dbReference>
<dbReference type="Pfam" id="PF13860">
    <property type="entry name" value="FlgD_ig"/>
    <property type="match status" value="1"/>
</dbReference>
<dbReference type="Proteomes" id="UP001589810">
    <property type="component" value="Unassembled WGS sequence"/>
</dbReference>
<feature type="signal peptide" evidence="2">
    <location>
        <begin position="1"/>
        <end position="25"/>
    </location>
</feature>
<organism evidence="4 5">
    <name type="scientific">Kutzneria chonburiensis</name>
    <dbReference type="NCBI Taxonomy" id="1483604"/>
    <lineage>
        <taxon>Bacteria</taxon>
        <taxon>Bacillati</taxon>
        <taxon>Actinomycetota</taxon>
        <taxon>Actinomycetes</taxon>
        <taxon>Pseudonocardiales</taxon>
        <taxon>Pseudonocardiaceae</taxon>
        <taxon>Kutzneria</taxon>
    </lineage>
</organism>
<evidence type="ECO:0000256" key="2">
    <source>
        <dbReference type="SAM" id="SignalP"/>
    </source>
</evidence>
<dbReference type="Gene3D" id="2.60.40.4070">
    <property type="match status" value="1"/>
</dbReference>
<proteinExistence type="predicted"/>
<evidence type="ECO:0000259" key="3">
    <source>
        <dbReference type="Pfam" id="PF13860"/>
    </source>
</evidence>